<evidence type="ECO:0000313" key="10">
    <source>
        <dbReference type="Proteomes" id="UP000075884"/>
    </source>
</evidence>
<dbReference type="InterPro" id="IPR050328">
    <property type="entry name" value="Dev_Immune_Receptor"/>
</dbReference>
<name>A0A182N118_9DIPT</name>
<evidence type="ECO:0000256" key="7">
    <source>
        <dbReference type="SAM" id="MobiDB-lite"/>
    </source>
</evidence>
<dbReference type="GO" id="GO:0048468">
    <property type="term" value="P:cell development"/>
    <property type="evidence" value="ECO:0007669"/>
    <property type="project" value="UniProtKB-ARBA"/>
</dbReference>
<evidence type="ECO:0008006" key="11">
    <source>
        <dbReference type="Google" id="ProtNLM"/>
    </source>
</evidence>
<dbReference type="Proteomes" id="UP000075884">
    <property type="component" value="Unassembled WGS sequence"/>
</dbReference>
<evidence type="ECO:0000256" key="1">
    <source>
        <dbReference type="ARBA" id="ARBA00004236"/>
    </source>
</evidence>
<evidence type="ECO:0000256" key="5">
    <source>
        <dbReference type="ARBA" id="ARBA00022737"/>
    </source>
</evidence>
<dbReference type="Pfam" id="PF00560">
    <property type="entry name" value="LRR_1"/>
    <property type="match status" value="1"/>
</dbReference>
<evidence type="ECO:0000256" key="6">
    <source>
        <dbReference type="ARBA" id="ARBA00023136"/>
    </source>
</evidence>
<feature type="signal peptide" evidence="8">
    <location>
        <begin position="1"/>
        <end position="24"/>
    </location>
</feature>
<accession>A0A182N118</accession>
<keyword evidence="3" id="KW-0433">Leucine-rich repeat</keyword>
<dbReference type="PRINTS" id="PR00019">
    <property type="entry name" value="LEURICHRPT"/>
</dbReference>
<dbReference type="SMART" id="SM00365">
    <property type="entry name" value="LRR_SD22"/>
    <property type="match status" value="11"/>
</dbReference>
<keyword evidence="5" id="KW-0677">Repeat</keyword>
<feature type="region of interest" description="Disordered" evidence="7">
    <location>
        <begin position="698"/>
        <end position="735"/>
    </location>
</feature>
<comment type="subcellular location">
    <subcellularLocation>
        <location evidence="1">Cell membrane</location>
    </subcellularLocation>
</comment>
<dbReference type="PANTHER" id="PTHR24373">
    <property type="entry name" value="SLIT RELATED LEUCINE-RICH REPEAT NEURONAL PROTEIN"/>
    <property type="match status" value="1"/>
</dbReference>
<dbReference type="EnsemblMetazoa" id="ADIR001326-RA">
    <property type="protein sequence ID" value="ADIR001326-PA"/>
    <property type="gene ID" value="ADIR001326"/>
</dbReference>
<keyword evidence="10" id="KW-1185">Reference proteome</keyword>
<sequence>MFKFGYTIVLVTVAIMIWASLARAREIDTQSHPPCAFNPLCSCSKSAPDLGIVNCHDVLFPAVPRVINSSKLFMLTMDGTGLRELEPYFLQSTGLYRLEVTNNPLTELPDEALYGLERTLWELVLDHNQLVDVPSRTIRDLRKLRLLSLRGNDIMAVAPDAFRGVEGTLQTLLLTDNSITQLAPGTLAGLPNLETIDLSGNGLVQLDAAVFRDGLGKLTKLLVADNLLRHVPYEAVSLLSRLRTLDLSRNRLQDLAVDQGDGSAGAAGAGRTFRLTLDSLNLSYNELAELPAASFTQFDTANVTLLDGNPLAVIEDNAFRSAKIRELYVRHCDLDHVQPEAFAGLENYLQVLDLSGNNLTDVADNLFRGFDHLRYVNVKDNLLRLPDQRNASPFARLNLHRLEVVGLRNQPVRLADLGGMRNLRSLAISHLPSASLGPDDFLDFSPELEELRLNRAALKQLKAHAFTHVRGLKRLDLSENRIDSIEPDAFADVGHSLVSLRASHGLGAQLVAFPIDAFRRLTALEALDLSNNRLKTLGDTSFHLLRNLVSLELHDNQIDALAKGTFQADIHTKLMMVSLGYNSIRQLHTHTFVDLEELEALLLGDNRIETIEKRTFMNLSNLKLIGLRGNRVRKIADEAFQNLPELEKLDLAYNALTAFDFMYLDQASLFVCSVGSLTSLEVDVSYNKIKTLGLVENATEGSNRDQQQQQQQQQHHLSQQQSQQHPPQSHHPLVHSNISSLDFSHNNISRIVPGYFRPAELSLMKLALAHNKLSTVTRDLFGNMPHLHWLDLAGNQIADVEPDALRSTRRLQVLKLSGNLLTEVPAELFRSAGGLRVLELAHNSLKYLPDALLLSEGLERLDLSHNQLTKIPVTALSNMAALSLCELDLSHNHIGAIHSVDLSNKFRSLSWLDLSHNRLVRLEDAAFATLPRLSVLSLSHNDELEVMGKAFVGLESSLIELQLANVSLSAVPELSNPSLRTLKISHNDLPSIPPELAANMSSLRVLDLSENDLTSVPLITHSLPNLKHLSLSGNPISTLSNTSLLGAADTLEHLDIANLNLHSIETGVLNKLHYLRSLRISTFPALPNFNIPRILENANNLRELWIEAPKPPSSLLATGLLPTPGSKSSKPVAVAATDMRREMEGVLPRKLHSITFGGAGFSRLSDTVLKGVQAATLAFRLHNTSLVALPGSLFRHLGKPVRNITVSIDADNDLLQNVPNPNTAHYLALPEHVFLTDLHIGGSVLSCDCELGWIEFWQRKRRQYLCPASPWTEASPSSYFKHASPLAYARGADCAESADELRRARCANKNHDLLLEVLKKDLECGWGSTGNRLGIVPAIAFVLVFVVLLI</sequence>
<evidence type="ECO:0000256" key="4">
    <source>
        <dbReference type="ARBA" id="ARBA00022729"/>
    </source>
</evidence>
<dbReference type="GO" id="GO:0005886">
    <property type="term" value="C:plasma membrane"/>
    <property type="evidence" value="ECO:0007669"/>
    <property type="project" value="UniProtKB-SubCell"/>
</dbReference>
<dbReference type="SMART" id="SM00364">
    <property type="entry name" value="LRR_BAC"/>
    <property type="match status" value="10"/>
</dbReference>
<dbReference type="SMART" id="SM00368">
    <property type="entry name" value="LRR_RI"/>
    <property type="match status" value="10"/>
</dbReference>
<organism evidence="9 10">
    <name type="scientific">Anopheles dirus</name>
    <dbReference type="NCBI Taxonomy" id="7168"/>
    <lineage>
        <taxon>Eukaryota</taxon>
        <taxon>Metazoa</taxon>
        <taxon>Ecdysozoa</taxon>
        <taxon>Arthropoda</taxon>
        <taxon>Hexapoda</taxon>
        <taxon>Insecta</taxon>
        <taxon>Pterygota</taxon>
        <taxon>Neoptera</taxon>
        <taxon>Endopterygota</taxon>
        <taxon>Diptera</taxon>
        <taxon>Nematocera</taxon>
        <taxon>Culicoidea</taxon>
        <taxon>Culicidae</taxon>
        <taxon>Anophelinae</taxon>
        <taxon>Anopheles</taxon>
    </lineage>
</organism>
<dbReference type="PANTHER" id="PTHR24373:SF370">
    <property type="entry name" value="FISH-LIPS, ISOFORM E"/>
    <property type="match status" value="1"/>
</dbReference>
<proteinExistence type="predicted"/>
<evidence type="ECO:0000256" key="3">
    <source>
        <dbReference type="ARBA" id="ARBA00022614"/>
    </source>
</evidence>
<keyword evidence="4 8" id="KW-0732">Signal</keyword>
<dbReference type="InterPro" id="IPR001611">
    <property type="entry name" value="Leu-rich_rpt"/>
</dbReference>
<dbReference type="InterPro" id="IPR032675">
    <property type="entry name" value="LRR_dom_sf"/>
</dbReference>
<dbReference type="FunFam" id="3.80.10.10:FF:001164">
    <property type="entry name" value="GH01279p"/>
    <property type="match status" value="2"/>
</dbReference>
<feature type="compositionally biased region" description="Low complexity" evidence="7">
    <location>
        <begin position="706"/>
        <end position="731"/>
    </location>
</feature>
<keyword evidence="6" id="KW-0472">Membrane</keyword>
<dbReference type="SUPFAM" id="SSF52047">
    <property type="entry name" value="RNI-like"/>
    <property type="match status" value="1"/>
</dbReference>
<dbReference type="InterPro" id="IPR003591">
    <property type="entry name" value="Leu-rich_rpt_typical-subtyp"/>
</dbReference>
<feature type="chain" id="PRO_5008129158" description="Chaoptin" evidence="8">
    <location>
        <begin position="25"/>
        <end position="1350"/>
    </location>
</feature>
<dbReference type="SUPFAM" id="SSF52058">
    <property type="entry name" value="L domain-like"/>
    <property type="match status" value="3"/>
</dbReference>
<dbReference type="PROSITE" id="PS51450">
    <property type="entry name" value="LRR"/>
    <property type="match status" value="12"/>
</dbReference>
<evidence type="ECO:0000256" key="8">
    <source>
        <dbReference type="SAM" id="SignalP"/>
    </source>
</evidence>
<dbReference type="FunFam" id="3.80.10.10:FF:001167">
    <property type="entry name" value="Chaoptin"/>
    <property type="match status" value="1"/>
</dbReference>
<dbReference type="Gene3D" id="3.80.10.10">
    <property type="entry name" value="Ribonuclease Inhibitor"/>
    <property type="match status" value="8"/>
</dbReference>
<protein>
    <recommendedName>
        <fullName evidence="11">Chaoptin</fullName>
    </recommendedName>
</protein>
<dbReference type="VEuPathDB" id="VectorBase:ADIR001326"/>
<reference evidence="10" key="1">
    <citation type="submission" date="2013-03" db="EMBL/GenBank/DDBJ databases">
        <title>The Genome Sequence of Anopheles dirus WRAIR2.</title>
        <authorList>
            <consortium name="The Broad Institute Genomics Platform"/>
            <person name="Neafsey D.E."/>
            <person name="Walton C."/>
            <person name="Walker B."/>
            <person name="Young S.K."/>
            <person name="Zeng Q."/>
            <person name="Gargeya S."/>
            <person name="Fitzgerald M."/>
            <person name="Haas B."/>
            <person name="Abouelleil A."/>
            <person name="Allen A.W."/>
            <person name="Alvarado L."/>
            <person name="Arachchi H.M."/>
            <person name="Berlin A.M."/>
            <person name="Chapman S.B."/>
            <person name="Gainer-Dewar J."/>
            <person name="Goldberg J."/>
            <person name="Griggs A."/>
            <person name="Gujja S."/>
            <person name="Hansen M."/>
            <person name="Howarth C."/>
            <person name="Imamovic A."/>
            <person name="Ireland A."/>
            <person name="Larimer J."/>
            <person name="McCowan C."/>
            <person name="Murphy C."/>
            <person name="Pearson M."/>
            <person name="Poon T.W."/>
            <person name="Priest M."/>
            <person name="Roberts A."/>
            <person name="Saif S."/>
            <person name="Shea T."/>
            <person name="Sisk P."/>
            <person name="Sykes S."/>
            <person name="Wortman J."/>
            <person name="Nusbaum C."/>
            <person name="Birren B."/>
        </authorList>
    </citation>
    <scope>NUCLEOTIDE SEQUENCE [LARGE SCALE GENOMIC DNA]</scope>
    <source>
        <strain evidence="10">WRAIR2</strain>
    </source>
</reference>
<dbReference type="SMART" id="SM00369">
    <property type="entry name" value="LRR_TYP"/>
    <property type="match status" value="30"/>
</dbReference>
<keyword evidence="2" id="KW-1003">Cell membrane</keyword>
<dbReference type="Pfam" id="PF13855">
    <property type="entry name" value="LRR_8"/>
    <property type="match status" value="9"/>
</dbReference>
<evidence type="ECO:0000256" key="2">
    <source>
        <dbReference type="ARBA" id="ARBA00022475"/>
    </source>
</evidence>
<dbReference type="STRING" id="7168.A0A182N118"/>
<reference evidence="9" key="2">
    <citation type="submission" date="2020-05" db="UniProtKB">
        <authorList>
            <consortium name="EnsemblMetazoa"/>
        </authorList>
    </citation>
    <scope>IDENTIFICATION</scope>
    <source>
        <strain evidence="9">WRAIR2</strain>
    </source>
</reference>
<evidence type="ECO:0000313" key="9">
    <source>
        <dbReference type="EnsemblMetazoa" id="ADIR001326-PA"/>
    </source>
</evidence>